<organism evidence="4 5">
    <name type="scientific">Aureibaculum algae</name>
    <dbReference type="NCBI Taxonomy" id="2584122"/>
    <lineage>
        <taxon>Bacteria</taxon>
        <taxon>Pseudomonadati</taxon>
        <taxon>Bacteroidota</taxon>
        <taxon>Flavobacteriia</taxon>
        <taxon>Flavobacteriales</taxon>
        <taxon>Flavobacteriaceae</taxon>
        <taxon>Aureibaculum</taxon>
    </lineage>
</organism>
<dbReference type="Pfam" id="PF13174">
    <property type="entry name" value="TPR_6"/>
    <property type="match status" value="3"/>
</dbReference>
<dbReference type="GO" id="GO:0006383">
    <property type="term" value="P:transcription by RNA polymerase III"/>
    <property type="evidence" value="ECO:0007669"/>
    <property type="project" value="InterPro"/>
</dbReference>
<dbReference type="PANTHER" id="PTHR23082">
    <property type="entry name" value="TRANSCRIPTION INITIATION FACTOR IIIC TFIIIC , POLYPEPTIDE 3-RELATED"/>
    <property type="match status" value="1"/>
</dbReference>
<feature type="repeat" description="TPR" evidence="1">
    <location>
        <begin position="540"/>
        <end position="573"/>
    </location>
</feature>
<sequence>MKHCQNWLLATIVFICSASSFAQKTEIYTHNLTAYNHAVDLYNNRDFVAAKHQFNSLKSDFDDISEYKANCAYYEAFSAIQIGERDGDKMMLKFVERFPTSTKQNTAFLEVGDYYFKNANYPYALKWYKRVETRNLSIKQEEDFNFKYAYGLFAVKSYEQAKGIFQKLLTSQEYGSQAKYYYGFIAYQDDDYDNADRYLGEVANDKELGDDVPYYMANIKFKTGQFQEAIDVAEPFLKKADVNERSEISKIIGESYFNLNKYAEAIPHLKNYKGKRRKWNNTDYYLLGYAYYKQNDYENAIANFNKIIGGENSVSQNAYYHLAECYLKTDLKTEALNAFRNASQMEFNEDIKKDAWLNYAKLSYEIGNPYKSVPDVLQEYLDLYPKSTAKDEIGELLISAYISSKDYAGALVALKGKNEAHHKDLYQKVALYRGIQLFNDGDYDDALTYFDLAIDSPRNTSTTAKAIFWKAETNYLSNNFKDALAGFQKFQKMDASGLPENEFIDYNIAYSYFKLKDYNRAGDEFQSFIDTNPDDEDKLNDAYLRLGDAFYVSSNYNKAISAYNNVINKKGIDRDYAHFQRAMSYGFIRKNNAKIADFNAFLKAYPKSTLRDDVYYELGNSYVVADDNESALASYNSLLSEYKRSSYVPKALLKQGLIYYNIERDNEALDKYRRVVKEFPDTGEAKQAVANARQIYVDLGRVDEYAAWVKDLDFVTVTDSDLDNDMYESAEKQYLLNNRKKAISAFKSYLKEFPSGGHALNANFYLAEALFNEKQQTASIPYYNYVTDQERNEFTEQALSRLSQAYLEANNWTKAMPILKRLEEQADFPQNITFAQSNLMKGYYEQENYDAAVAYAEKVLLRPKLENRVKSDAKVIIARSAFKTGDERKAEEAYTEVGKIATGELKAEAIYYDAYFKHQEGNYKVSNTTVQTLVADYSAYKYFGAKGLIVMAKNFYELQDAYQATYILESVIKNFSDYKDVIDEAKSELVKIKKKEAETNESVNPDN</sequence>
<evidence type="ECO:0000256" key="1">
    <source>
        <dbReference type="PROSITE-ProRule" id="PRU00339"/>
    </source>
</evidence>
<feature type="repeat" description="TPR" evidence="1">
    <location>
        <begin position="649"/>
        <end position="682"/>
    </location>
</feature>
<dbReference type="SUPFAM" id="SSF48452">
    <property type="entry name" value="TPR-like"/>
    <property type="match status" value="6"/>
</dbReference>
<reference evidence="4 5" key="1">
    <citation type="submission" date="2019-05" db="EMBL/GenBank/DDBJ databases">
        <title>Algicella ahnfeltiae gen. nov., sp. nov., a novel marine bacterium of the family Flavobacteriaceae isolated from a red alga.</title>
        <authorList>
            <person name="Nedashkovskaya O.I."/>
            <person name="Kukhlevskiy A.D."/>
            <person name="Kim S.-G."/>
            <person name="Zhukova N.V."/>
            <person name="Mikhailov V.V."/>
        </authorList>
    </citation>
    <scope>NUCLEOTIDE SEQUENCE [LARGE SCALE GENOMIC DNA]</scope>
    <source>
        <strain evidence="4 5">10Alg115</strain>
    </source>
</reference>
<feature type="repeat" description="TPR" evidence="1">
    <location>
        <begin position="502"/>
        <end position="535"/>
    </location>
</feature>
<dbReference type="AlphaFoldDB" id="A0A5B7TX39"/>
<protein>
    <submittedName>
        <fullName evidence="4">Tetratricopeptide repeat protein</fullName>
    </submittedName>
</protein>
<keyword evidence="5" id="KW-1185">Reference proteome</keyword>
<evidence type="ECO:0000313" key="5">
    <source>
        <dbReference type="Proteomes" id="UP000306229"/>
    </source>
</evidence>
<dbReference type="Gene3D" id="1.25.40.10">
    <property type="entry name" value="Tetratricopeptide repeat domain"/>
    <property type="match status" value="8"/>
</dbReference>
<dbReference type="OrthoDB" id="9814448at2"/>
<gene>
    <name evidence="4" type="ORF">FF125_21790</name>
</gene>
<dbReference type="KEGG" id="fbe:FF125_21790"/>
<dbReference type="InterPro" id="IPR019734">
    <property type="entry name" value="TPR_rpt"/>
</dbReference>
<keyword evidence="2" id="KW-0175">Coiled coil</keyword>
<name>A0A5B7TX39_9FLAO</name>
<feature type="repeat" description="TPR" evidence="1">
    <location>
        <begin position="281"/>
        <end position="314"/>
    </location>
</feature>
<dbReference type="PANTHER" id="PTHR23082:SF0">
    <property type="entry name" value="GENERAL TRANSCRIPTION FACTOR 3C POLYPEPTIDE 3"/>
    <property type="match status" value="1"/>
</dbReference>
<feature type="signal peptide" evidence="3">
    <location>
        <begin position="1"/>
        <end position="22"/>
    </location>
</feature>
<dbReference type="InterPro" id="IPR039340">
    <property type="entry name" value="Tfc4/TFIIIC-102/Sfc4"/>
</dbReference>
<evidence type="ECO:0000256" key="2">
    <source>
        <dbReference type="SAM" id="Coils"/>
    </source>
</evidence>
<dbReference type="SMART" id="SM00028">
    <property type="entry name" value="TPR"/>
    <property type="match status" value="13"/>
</dbReference>
<feature type="coiled-coil region" evidence="2">
    <location>
        <begin position="968"/>
        <end position="1002"/>
    </location>
</feature>
<dbReference type="Pfam" id="PF12895">
    <property type="entry name" value="ANAPC3"/>
    <property type="match status" value="1"/>
</dbReference>
<keyword evidence="1" id="KW-0802">TPR repeat</keyword>
<accession>A0A5B7TX39</accession>
<feature type="chain" id="PRO_5022763156" evidence="3">
    <location>
        <begin position="23"/>
        <end position="1007"/>
    </location>
</feature>
<dbReference type="RefSeq" id="WP_138952330.1">
    <property type="nucleotide sequence ID" value="NZ_CP040749.1"/>
</dbReference>
<evidence type="ECO:0000256" key="3">
    <source>
        <dbReference type="SAM" id="SignalP"/>
    </source>
</evidence>
<dbReference type="Proteomes" id="UP000306229">
    <property type="component" value="Chromosome"/>
</dbReference>
<keyword evidence="3" id="KW-0732">Signal</keyword>
<dbReference type="GO" id="GO:0000127">
    <property type="term" value="C:transcription factor TFIIIC complex"/>
    <property type="evidence" value="ECO:0007669"/>
    <property type="project" value="TreeGrafter"/>
</dbReference>
<dbReference type="PROSITE" id="PS50005">
    <property type="entry name" value="TPR"/>
    <property type="match status" value="4"/>
</dbReference>
<proteinExistence type="predicted"/>
<evidence type="ECO:0000313" key="4">
    <source>
        <dbReference type="EMBL" id="QCX40950.1"/>
    </source>
</evidence>
<dbReference type="EMBL" id="CP040749">
    <property type="protein sequence ID" value="QCX40950.1"/>
    <property type="molecule type" value="Genomic_DNA"/>
</dbReference>
<dbReference type="InterPro" id="IPR011990">
    <property type="entry name" value="TPR-like_helical_dom_sf"/>
</dbReference>